<gene>
    <name evidence="3" type="ORF">EOE66_19310</name>
</gene>
<dbReference type="RefSeq" id="WP_128230376.1">
    <property type="nucleotide sequence ID" value="NZ_SACR01000006.1"/>
</dbReference>
<evidence type="ECO:0000313" key="4">
    <source>
        <dbReference type="Proteomes" id="UP000285575"/>
    </source>
</evidence>
<feature type="signal peptide" evidence="1">
    <location>
        <begin position="1"/>
        <end position="21"/>
    </location>
</feature>
<keyword evidence="4" id="KW-1185">Reference proteome</keyword>
<evidence type="ECO:0000313" key="3">
    <source>
        <dbReference type="EMBL" id="RVU43817.1"/>
    </source>
</evidence>
<accession>A0A437RAV6</accession>
<name>A0A437RAV6_9BURK</name>
<dbReference type="InterPro" id="IPR013424">
    <property type="entry name" value="Ice-binding_C"/>
</dbReference>
<proteinExistence type="predicted"/>
<reference evidence="3 4" key="1">
    <citation type="submission" date="2019-01" db="EMBL/GenBank/DDBJ databases">
        <authorList>
            <person name="Chen W.-M."/>
        </authorList>
    </citation>
    <scope>NUCLEOTIDE SEQUENCE [LARGE SCALE GENOMIC DNA]</scope>
    <source>
        <strain evidence="3 4">KYPY4</strain>
    </source>
</reference>
<organism evidence="3 4">
    <name type="scientific">Rubrivivax rivuli</name>
    <dbReference type="NCBI Taxonomy" id="1862385"/>
    <lineage>
        <taxon>Bacteria</taxon>
        <taxon>Pseudomonadati</taxon>
        <taxon>Pseudomonadota</taxon>
        <taxon>Betaproteobacteria</taxon>
        <taxon>Burkholderiales</taxon>
        <taxon>Sphaerotilaceae</taxon>
        <taxon>Rubrivivax</taxon>
    </lineage>
</organism>
<comment type="caution">
    <text evidence="3">The sequence shown here is derived from an EMBL/GenBank/DDBJ whole genome shotgun (WGS) entry which is preliminary data.</text>
</comment>
<dbReference type="EMBL" id="SACR01000006">
    <property type="protein sequence ID" value="RVU43817.1"/>
    <property type="molecule type" value="Genomic_DNA"/>
</dbReference>
<dbReference type="Proteomes" id="UP000285575">
    <property type="component" value="Unassembled WGS sequence"/>
</dbReference>
<feature type="domain" description="Ice-binding protein C-terminal" evidence="2">
    <location>
        <begin position="176"/>
        <end position="198"/>
    </location>
</feature>
<dbReference type="NCBIfam" id="TIGR02595">
    <property type="entry name" value="PEP_CTERM"/>
    <property type="match status" value="1"/>
</dbReference>
<feature type="chain" id="PRO_5019040388" evidence="1">
    <location>
        <begin position="22"/>
        <end position="201"/>
    </location>
</feature>
<evidence type="ECO:0000256" key="1">
    <source>
        <dbReference type="SAM" id="SignalP"/>
    </source>
</evidence>
<dbReference type="Pfam" id="PF07589">
    <property type="entry name" value="PEP-CTERM"/>
    <property type="match status" value="1"/>
</dbReference>
<dbReference type="AlphaFoldDB" id="A0A437RAV6"/>
<evidence type="ECO:0000259" key="2">
    <source>
        <dbReference type="Pfam" id="PF07589"/>
    </source>
</evidence>
<keyword evidence="1" id="KW-0732">Signal</keyword>
<protein>
    <submittedName>
        <fullName evidence="3">PEP-CTERM sorting domain-containing protein</fullName>
    </submittedName>
</protein>
<sequence>MKPFTQALLATLLLAAGPSYATPITTAGDPALAGSTLVNFTGITGGPYSSLTIGALTITGGFTIDSSGNCVYSGNSAPCLINAGGALTFTFSNPMTAFGLQIGATNFSQNLTAYNAFNGVIETVVVPNQVSTMPFPYSAFYGINAGSASIQRFTLQANSGDYWSIDNIRFTAGATSVPEPASLALVGVALLGLGWSRRKQA</sequence>